<dbReference type="EMBL" id="PCWW01000005">
    <property type="protein sequence ID" value="PIR14049.1"/>
    <property type="molecule type" value="Genomic_DNA"/>
</dbReference>
<evidence type="ECO:0000256" key="1">
    <source>
        <dbReference type="SAM" id="Phobius"/>
    </source>
</evidence>
<reference evidence="2 3" key="1">
    <citation type="submission" date="2017-09" db="EMBL/GenBank/DDBJ databases">
        <title>Depth-based differentiation of microbial function through sediment-hosted aquifers and enrichment of novel symbionts in the deep terrestrial subsurface.</title>
        <authorList>
            <person name="Probst A.J."/>
            <person name="Ladd B."/>
            <person name="Jarett J.K."/>
            <person name="Geller-Mcgrath D.E."/>
            <person name="Sieber C.M."/>
            <person name="Emerson J.B."/>
            <person name="Anantharaman K."/>
            <person name="Thomas B.C."/>
            <person name="Malmstrom R."/>
            <person name="Stieglmeier M."/>
            <person name="Klingl A."/>
            <person name="Woyke T."/>
            <person name="Ryan C.M."/>
            <person name="Banfield J.F."/>
        </authorList>
    </citation>
    <scope>NUCLEOTIDE SEQUENCE [LARGE SCALE GENOMIC DNA]</scope>
    <source>
        <strain evidence="2">CG11_big_fil_rev_8_21_14_0_20_39_10</strain>
    </source>
</reference>
<gene>
    <name evidence="2" type="ORF">COV49_00230</name>
</gene>
<proteinExistence type="predicted"/>
<feature type="transmembrane region" description="Helical" evidence="1">
    <location>
        <begin position="12"/>
        <end position="29"/>
    </location>
</feature>
<dbReference type="AlphaFoldDB" id="A0A2M6KA72"/>
<name>A0A2M6KA72_9BACT</name>
<protein>
    <submittedName>
        <fullName evidence="2">Uncharacterized protein</fullName>
    </submittedName>
</protein>
<keyword evidence="1" id="KW-0812">Transmembrane</keyword>
<evidence type="ECO:0000313" key="3">
    <source>
        <dbReference type="Proteomes" id="UP000230869"/>
    </source>
</evidence>
<dbReference type="Proteomes" id="UP000230869">
    <property type="component" value="Unassembled WGS sequence"/>
</dbReference>
<evidence type="ECO:0000313" key="2">
    <source>
        <dbReference type="EMBL" id="PIR14049.1"/>
    </source>
</evidence>
<comment type="caution">
    <text evidence="2">The sequence shown here is derived from an EMBL/GenBank/DDBJ whole genome shotgun (WGS) entry which is preliminary data.</text>
</comment>
<accession>A0A2M6KA72</accession>
<keyword evidence="1" id="KW-0472">Membrane</keyword>
<feature type="transmembrane region" description="Helical" evidence="1">
    <location>
        <begin position="35"/>
        <end position="54"/>
    </location>
</feature>
<organism evidence="2 3">
    <name type="scientific">Candidatus Falkowbacteria bacterium CG11_big_fil_rev_8_21_14_0_20_39_10</name>
    <dbReference type="NCBI Taxonomy" id="1974570"/>
    <lineage>
        <taxon>Bacteria</taxon>
        <taxon>Candidatus Falkowiibacteriota</taxon>
    </lineage>
</organism>
<sequence>MKKLKWYDIGLYKLCVFSVALLIAVWWPALVSLDWYWYAIVFLLTLARLLYVMFKPNQVY</sequence>
<keyword evidence="1" id="KW-1133">Transmembrane helix</keyword>